<dbReference type="CDD" id="cd19077">
    <property type="entry name" value="AKR_AKR8A1-2"/>
    <property type="match status" value="1"/>
</dbReference>
<dbReference type="EMBL" id="JAXOVC010000008">
    <property type="protein sequence ID" value="KAK4497704.1"/>
    <property type="molecule type" value="Genomic_DNA"/>
</dbReference>
<reference evidence="3 4" key="1">
    <citation type="journal article" date="2023" name="G3 (Bethesda)">
        <title>A chromosome-level genome assembly of Zasmidium syzygii isolated from banana leaves.</title>
        <authorList>
            <person name="van Westerhoven A.C."/>
            <person name="Mehrabi R."/>
            <person name="Talebi R."/>
            <person name="Steentjes M.B.F."/>
            <person name="Corcolon B."/>
            <person name="Chong P.A."/>
            <person name="Kema G.H.J."/>
            <person name="Seidl M.F."/>
        </authorList>
    </citation>
    <scope>NUCLEOTIDE SEQUENCE [LARGE SCALE GENOMIC DNA]</scope>
    <source>
        <strain evidence="3 4">P124</strain>
    </source>
</reference>
<evidence type="ECO:0000259" key="2">
    <source>
        <dbReference type="Pfam" id="PF00248"/>
    </source>
</evidence>
<feature type="domain" description="NADP-dependent oxidoreductase" evidence="2">
    <location>
        <begin position="15"/>
        <end position="310"/>
    </location>
</feature>
<evidence type="ECO:0000313" key="3">
    <source>
        <dbReference type="EMBL" id="KAK4497704.1"/>
    </source>
</evidence>
<dbReference type="Gene3D" id="3.20.20.100">
    <property type="entry name" value="NADP-dependent oxidoreductase domain"/>
    <property type="match status" value="1"/>
</dbReference>
<accession>A0ABR0E8E9</accession>
<proteinExistence type="predicted"/>
<dbReference type="PANTHER" id="PTHR43625">
    <property type="entry name" value="AFLATOXIN B1 ALDEHYDE REDUCTASE"/>
    <property type="match status" value="1"/>
</dbReference>
<keyword evidence="1" id="KW-0560">Oxidoreductase</keyword>
<dbReference type="Proteomes" id="UP001305779">
    <property type="component" value="Unassembled WGS sequence"/>
</dbReference>
<gene>
    <name evidence="3" type="ORF">PRZ48_010357</name>
</gene>
<comment type="caution">
    <text evidence="3">The sequence shown here is derived from an EMBL/GenBank/DDBJ whole genome shotgun (WGS) entry which is preliminary data.</text>
</comment>
<dbReference type="SUPFAM" id="SSF51430">
    <property type="entry name" value="NAD(P)-linked oxidoreductase"/>
    <property type="match status" value="1"/>
</dbReference>
<sequence>MSASTITISGKAVNPIGYGLISLMHPGRVSTQDAIKTLKAALNAGSNFWNASDYYGTPEYNSLHLLNAYFTQYPEDSDKVVVSVKSCIDVKNGMPHCDPESVRQNVEKCLAILDGKCRIDVFAPGRLDPDGSVEETVAAIQGFVDAGKVGGVGLSECSGTSLRKASKVAKIQTVEVELSLFENKGIYDNGVADACREFGIPIVAYSPIGRGFLTGQYRKFEDLGEGNYRKMFPRFAKENFDNNMQIVHAAEGVAKGNGVSTVQVALAWVIAQREVVGAPVIPIPGTASEERIKENTASVQLSEEDLMELSTALEKVEVQGARYPEHHARLLNI</sequence>
<evidence type="ECO:0000313" key="4">
    <source>
        <dbReference type="Proteomes" id="UP001305779"/>
    </source>
</evidence>
<protein>
    <recommendedName>
        <fullName evidence="2">NADP-dependent oxidoreductase domain-containing protein</fullName>
    </recommendedName>
</protein>
<dbReference type="PANTHER" id="PTHR43625:SF78">
    <property type="entry name" value="PYRIDOXAL REDUCTASE-RELATED"/>
    <property type="match status" value="1"/>
</dbReference>
<name>A0ABR0E8E9_ZASCE</name>
<dbReference type="InterPro" id="IPR023210">
    <property type="entry name" value="NADP_OxRdtase_dom"/>
</dbReference>
<keyword evidence="4" id="KW-1185">Reference proteome</keyword>
<dbReference type="Pfam" id="PF00248">
    <property type="entry name" value="Aldo_ket_red"/>
    <property type="match status" value="1"/>
</dbReference>
<dbReference type="InterPro" id="IPR050791">
    <property type="entry name" value="Aldo-Keto_reductase"/>
</dbReference>
<organism evidence="3 4">
    <name type="scientific">Zasmidium cellare</name>
    <name type="common">Wine cellar mold</name>
    <name type="synonym">Racodium cellare</name>
    <dbReference type="NCBI Taxonomy" id="395010"/>
    <lineage>
        <taxon>Eukaryota</taxon>
        <taxon>Fungi</taxon>
        <taxon>Dikarya</taxon>
        <taxon>Ascomycota</taxon>
        <taxon>Pezizomycotina</taxon>
        <taxon>Dothideomycetes</taxon>
        <taxon>Dothideomycetidae</taxon>
        <taxon>Mycosphaerellales</taxon>
        <taxon>Mycosphaerellaceae</taxon>
        <taxon>Zasmidium</taxon>
    </lineage>
</organism>
<dbReference type="InterPro" id="IPR036812">
    <property type="entry name" value="NAD(P)_OxRdtase_dom_sf"/>
</dbReference>
<evidence type="ECO:0000256" key="1">
    <source>
        <dbReference type="ARBA" id="ARBA00023002"/>
    </source>
</evidence>